<name>A0A382STB8_9ZZZZ</name>
<organism evidence="2">
    <name type="scientific">marine metagenome</name>
    <dbReference type="NCBI Taxonomy" id="408172"/>
    <lineage>
        <taxon>unclassified sequences</taxon>
        <taxon>metagenomes</taxon>
        <taxon>ecological metagenomes</taxon>
    </lineage>
</organism>
<dbReference type="AlphaFoldDB" id="A0A382STB8"/>
<dbReference type="EMBL" id="UINC01131184">
    <property type="protein sequence ID" value="SVD12735.1"/>
    <property type="molecule type" value="Genomic_DNA"/>
</dbReference>
<evidence type="ECO:0000313" key="2">
    <source>
        <dbReference type="EMBL" id="SVD12735.1"/>
    </source>
</evidence>
<feature type="region of interest" description="Disordered" evidence="1">
    <location>
        <begin position="1"/>
        <end position="23"/>
    </location>
</feature>
<evidence type="ECO:0000256" key="1">
    <source>
        <dbReference type="SAM" id="MobiDB-lite"/>
    </source>
</evidence>
<feature type="compositionally biased region" description="Basic residues" evidence="1">
    <location>
        <begin position="14"/>
        <end position="23"/>
    </location>
</feature>
<feature type="non-terminal residue" evidence="2">
    <location>
        <position position="23"/>
    </location>
</feature>
<sequence length="23" mass="2637">RNLKHPYTVMGGTNKHHPYGKSN</sequence>
<protein>
    <submittedName>
        <fullName evidence="2">Uncharacterized protein</fullName>
    </submittedName>
</protein>
<reference evidence="2" key="1">
    <citation type="submission" date="2018-05" db="EMBL/GenBank/DDBJ databases">
        <authorList>
            <person name="Lanie J.A."/>
            <person name="Ng W.-L."/>
            <person name="Kazmierczak K.M."/>
            <person name="Andrzejewski T.M."/>
            <person name="Davidsen T.M."/>
            <person name="Wayne K.J."/>
            <person name="Tettelin H."/>
            <person name="Glass J.I."/>
            <person name="Rusch D."/>
            <person name="Podicherti R."/>
            <person name="Tsui H.-C.T."/>
            <person name="Winkler M.E."/>
        </authorList>
    </citation>
    <scope>NUCLEOTIDE SEQUENCE</scope>
</reference>
<accession>A0A382STB8</accession>
<feature type="non-terminal residue" evidence="2">
    <location>
        <position position="1"/>
    </location>
</feature>
<proteinExistence type="predicted"/>
<gene>
    <name evidence="2" type="ORF">METZ01_LOCUS365589</name>
</gene>